<accession>A0ABP9QGZ0</accession>
<keyword evidence="1" id="KW-0732">Signal</keyword>
<evidence type="ECO:0000256" key="1">
    <source>
        <dbReference type="SAM" id="SignalP"/>
    </source>
</evidence>
<comment type="caution">
    <text evidence="2">The sequence shown here is derived from an EMBL/GenBank/DDBJ whole genome shotgun (WGS) entry which is preliminary data.</text>
</comment>
<proteinExistence type="predicted"/>
<feature type="signal peptide" evidence="1">
    <location>
        <begin position="1"/>
        <end position="23"/>
    </location>
</feature>
<gene>
    <name evidence="2" type="ORF">GCM10023214_27250</name>
</gene>
<evidence type="ECO:0008006" key="4">
    <source>
        <dbReference type="Google" id="ProtNLM"/>
    </source>
</evidence>
<organism evidence="2 3">
    <name type="scientific">Amycolatopsis dongchuanensis</name>
    <dbReference type="NCBI Taxonomy" id="1070866"/>
    <lineage>
        <taxon>Bacteria</taxon>
        <taxon>Bacillati</taxon>
        <taxon>Actinomycetota</taxon>
        <taxon>Actinomycetes</taxon>
        <taxon>Pseudonocardiales</taxon>
        <taxon>Pseudonocardiaceae</taxon>
        <taxon>Amycolatopsis</taxon>
    </lineage>
</organism>
<evidence type="ECO:0000313" key="2">
    <source>
        <dbReference type="EMBL" id="GAA5161726.1"/>
    </source>
</evidence>
<sequence length="196" mass="21441">MLVASFVVALVAALAAVAAVAYARGQKVAADRSATASERAATAAELSAKAALTAEERALRSEQDMAAMQARLVTSEVIYPTPSEEVQGFDFLRIEVKNHSDAPVHLPRIAELRNSSAWVTGFQIGWKVVEDYTDSYRDPEVLGPGESHRFPAEFVIDESKLPKGATWEPTAVVISFTDARGVRWRRTGNEEPRREL</sequence>
<evidence type="ECO:0000313" key="3">
    <source>
        <dbReference type="Proteomes" id="UP001500192"/>
    </source>
</evidence>
<name>A0ABP9QGZ0_9PSEU</name>
<dbReference type="Proteomes" id="UP001500192">
    <property type="component" value="Unassembled WGS sequence"/>
</dbReference>
<feature type="chain" id="PRO_5046891821" description="DUF4352 domain-containing protein" evidence="1">
    <location>
        <begin position="24"/>
        <end position="196"/>
    </location>
</feature>
<keyword evidence="3" id="KW-1185">Reference proteome</keyword>
<reference evidence="3" key="1">
    <citation type="journal article" date="2019" name="Int. J. Syst. Evol. Microbiol.">
        <title>The Global Catalogue of Microorganisms (GCM) 10K type strain sequencing project: providing services to taxonomists for standard genome sequencing and annotation.</title>
        <authorList>
            <consortium name="The Broad Institute Genomics Platform"/>
            <consortium name="The Broad Institute Genome Sequencing Center for Infectious Disease"/>
            <person name="Wu L."/>
            <person name="Ma J."/>
        </authorList>
    </citation>
    <scope>NUCLEOTIDE SEQUENCE [LARGE SCALE GENOMIC DNA]</scope>
    <source>
        <strain evidence="3">JCM 18054</strain>
    </source>
</reference>
<protein>
    <recommendedName>
        <fullName evidence="4">DUF4352 domain-containing protein</fullName>
    </recommendedName>
</protein>
<dbReference type="EMBL" id="BAABIB010000061">
    <property type="protein sequence ID" value="GAA5161726.1"/>
    <property type="molecule type" value="Genomic_DNA"/>
</dbReference>